<dbReference type="InterPro" id="IPR031717">
    <property type="entry name" value="ODO-1/KGD_C"/>
</dbReference>
<evidence type="ECO:0000256" key="2">
    <source>
        <dbReference type="ARBA" id="ARBA00006936"/>
    </source>
</evidence>
<dbReference type="GO" id="GO:0006091">
    <property type="term" value="P:generation of precursor metabolites and energy"/>
    <property type="evidence" value="ECO:0007669"/>
    <property type="project" value="UniProtKB-ARBA"/>
</dbReference>
<evidence type="ECO:0000256" key="4">
    <source>
        <dbReference type="ARBA" id="ARBA00023052"/>
    </source>
</evidence>
<dbReference type="InterPro" id="IPR005475">
    <property type="entry name" value="Transketolase-like_Pyr-bd"/>
</dbReference>
<dbReference type="STRING" id="745531.A0A0C3PDG7"/>
<dbReference type="OrthoDB" id="413077at2759"/>
<sequence length="974" mass="108612">MRGDALVVGRLRRGKGLSSLWLGSRAYHDKSYGYREARPFVLPDYSAAQLENRTANAPLLRYVDSLRTHGHRAARIDPLDLLQREEIAALDPARYGLADPTRTYNIDGIVWTRRVGAEGAEPEAWTLAQITDHLRSIYVDRIAYEYMHSPSKTERLWFSHLLESQVAPEPTPTDQKLRIHKLLAESEVFDQFMQAKFPNLKRYGLEGGESMLPAMDALFKAASEAGVTNVVLGMPHRGRLNLLASLLQLPPSAIFAKVKGISEIPVELQAAGAYGDVVSHFVSSPTLTYGAHDLKVSHLPNPSHLEAVNPVVLGKTRAKQFALLKNLFGSSGSKHSPDAQAQANAALEEHIGECYPGDKVLCVQMHGDASFTGQGIVMEGLGLSNLPHYTVGGSVHLVVKYSIGYTTPASSARSSLYCSDIGKMINAPVLHVNGDYPEDVARAMEIAFKYRNFFRKDIIVDLIVYRRWGHNELDEPAFTQPLMYEKIRSRQSVPSLYEHQLISDGVLDPSAASALREAHKARLTAEYDAAADYKPAAPAPTKQWSGIASTIKDAAGVEDAPVVYHPETGVAQAALVDIGKASVQVPKGFEIHPRLQRHVKRRVQTLDAGKDIDWATAEALAFGSLMAEGHDIRISGQDVGRGTFSQRHAMLVDQKTEGVIVPLNEFLKSEGRLELANSSLSEFAVLGFEYGVSWERPDILPIWEAQFGDFFNGAQVIIDTFISSGETKWLMQSGLVLNLPHGMDGAGPEHSSCRLERFLQLTNDPPYYPYKEDLSENINMHVVNPSTPAQYFHLLRRQMKRNYRKPLIVAGPKGLLRLPAATSTLADMDVGTKFQPVIDDPSITDPSAVERIYCVSGKFYYELLKARQAKPELAHTVALVRIEELCPFPYVRLREVFERYPNVRNVRWAQEEHQNYGAWYHVRERLQETMMLMNWDAHLTYYGLSHSAMPAPGSSTVYKEFYSFLMESLHELPQ</sequence>
<accession>A0A0C3PDG7</accession>
<dbReference type="InterPro" id="IPR029061">
    <property type="entry name" value="THDP-binding"/>
</dbReference>
<dbReference type="Pfam" id="PF02779">
    <property type="entry name" value="Transket_pyr"/>
    <property type="match status" value="1"/>
</dbReference>
<dbReference type="PANTHER" id="PTHR23152">
    <property type="entry name" value="2-OXOGLUTARATE DEHYDROGENASE"/>
    <property type="match status" value="1"/>
</dbReference>
<protein>
    <recommendedName>
        <fullName evidence="5">Transketolase-like pyrimidine-binding domain-containing protein</fullName>
    </recommendedName>
</protein>
<dbReference type="Pfam" id="PF16870">
    <property type="entry name" value="OxoGdeHyase_C"/>
    <property type="match status" value="1"/>
</dbReference>
<evidence type="ECO:0000259" key="5">
    <source>
        <dbReference type="SMART" id="SM00861"/>
    </source>
</evidence>
<dbReference type="NCBIfam" id="TIGR00239">
    <property type="entry name" value="2oxo_dh_E1"/>
    <property type="match status" value="1"/>
</dbReference>
<comment type="similarity">
    <text evidence="2">Belongs to the alpha-ketoglutarate dehydrogenase family.</text>
</comment>
<keyword evidence="7" id="KW-1185">Reference proteome</keyword>
<dbReference type="CDD" id="cd02016">
    <property type="entry name" value="TPP_E1_OGDC_like"/>
    <property type="match status" value="1"/>
</dbReference>
<dbReference type="PANTHER" id="PTHR23152:SF4">
    <property type="entry name" value="2-OXOADIPATE DEHYDROGENASE COMPLEX COMPONENT E1"/>
    <property type="match status" value="1"/>
</dbReference>
<evidence type="ECO:0000256" key="1">
    <source>
        <dbReference type="ARBA" id="ARBA00001964"/>
    </source>
</evidence>
<gene>
    <name evidence="6" type="ORF">PHLGIDRAFT_111055</name>
</gene>
<dbReference type="SMART" id="SM00861">
    <property type="entry name" value="Transket_pyr"/>
    <property type="match status" value="1"/>
</dbReference>
<dbReference type="HOGENOM" id="CLU_004709_1_0_1"/>
<evidence type="ECO:0000313" key="7">
    <source>
        <dbReference type="Proteomes" id="UP000053257"/>
    </source>
</evidence>
<evidence type="ECO:0000313" key="6">
    <source>
        <dbReference type="EMBL" id="KIP03313.1"/>
    </source>
</evidence>
<dbReference type="Gene3D" id="1.10.287.1150">
    <property type="entry name" value="TPP helical domain"/>
    <property type="match status" value="1"/>
</dbReference>
<dbReference type="Pfam" id="PF00676">
    <property type="entry name" value="E1_dh"/>
    <property type="match status" value="1"/>
</dbReference>
<dbReference type="AlphaFoldDB" id="A0A0C3PDG7"/>
<keyword evidence="4" id="KW-0786">Thiamine pyrophosphate</keyword>
<proteinExistence type="inferred from homology"/>
<dbReference type="InterPro" id="IPR011603">
    <property type="entry name" value="2oxoglutarate_DH_E1"/>
</dbReference>
<dbReference type="Gene3D" id="3.40.50.11610">
    <property type="entry name" value="Multifunctional 2-oxoglutarate metabolism enzyme, C-terminal domain"/>
    <property type="match status" value="1"/>
</dbReference>
<dbReference type="GO" id="GO:0030976">
    <property type="term" value="F:thiamine pyrophosphate binding"/>
    <property type="evidence" value="ECO:0007669"/>
    <property type="project" value="InterPro"/>
</dbReference>
<reference evidence="6 7" key="1">
    <citation type="journal article" date="2014" name="PLoS Genet.">
        <title>Analysis of the Phlebiopsis gigantea genome, transcriptome and secretome provides insight into its pioneer colonization strategies of wood.</title>
        <authorList>
            <person name="Hori C."/>
            <person name="Ishida T."/>
            <person name="Igarashi K."/>
            <person name="Samejima M."/>
            <person name="Suzuki H."/>
            <person name="Master E."/>
            <person name="Ferreira P."/>
            <person name="Ruiz-Duenas F.J."/>
            <person name="Held B."/>
            <person name="Canessa P."/>
            <person name="Larrondo L.F."/>
            <person name="Schmoll M."/>
            <person name="Druzhinina I.S."/>
            <person name="Kubicek C.P."/>
            <person name="Gaskell J.A."/>
            <person name="Kersten P."/>
            <person name="St John F."/>
            <person name="Glasner J."/>
            <person name="Sabat G."/>
            <person name="Splinter BonDurant S."/>
            <person name="Syed K."/>
            <person name="Yadav J."/>
            <person name="Mgbeahuruike A.C."/>
            <person name="Kovalchuk A."/>
            <person name="Asiegbu F.O."/>
            <person name="Lackner G."/>
            <person name="Hoffmeister D."/>
            <person name="Rencoret J."/>
            <person name="Gutierrez A."/>
            <person name="Sun H."/>
            <person name="Lindquist E."/>
            <person name="Barry K."/>
            <person name="Riley R."/>
            <person name="Grigoriev I.V."/>
            <person name="Henrissat B."/>
            <person name="Kues U."/>
            <person name="Berka R.M."/>
            <person name="Martinez A.T."/>
            <person name="Covert S.F."/>
            <person name="Blanchette R.A."/>
            <person name="Cullen D."/>
        </authorList>
    </citation>
    <scope>NUCLEOTIDE SEQUENCE [LARGE SCALE GENOMIC DNA]</scope>
    <source>
        <strain evidence="6 7">11061_1 CR5-6</strain>
    </source>
</reference>
<dbReference type="EMBL" id="KN840623">
    <property type="protein sequence ID" value="KIP03313.1"/>
    <property type="molecule type" value="Genomic_DNA"/>
</dbReference>
<dbReference type="SUPFAM" id="SSF52518">
    <property type="entry name" value="Thiamin diphosphate-binding fold (THDP-binding)"/>
    <property type="match status" value="2"/>
</dbReference>
<feature type="domain" description="Transketolase-like pyrimidine-binding" evidence="5">
    <location>
        <begin position="612"/>
        <end position="818"/>
    </location>
</feature>
<dbReference type="InterPro" id="IPR001017">
    <property type="entry name" value="DH_E1"/>
</dbReference>
<keyword evidence="3" id="KW-0560">Oxidoreductase</keyword>
<organism evidence="6 7">
    <name type="scientific">Phlebiopsis gigantea (strain 11061_1 CR5-6)</name>
    <name type="common">White-rot fungus</name>
    <name type="synonym">Peniophora gigantea</name>
    <dbReference type="NCBI Taxonomy" id="745531"/>
    <lineage>
        <taxon>Eukaryota</taxon>
        <taxon>Fungi</taxon>
        <taxon>Dikarya</taxon>
        <taxon>Basidiomycota</taxon>
        <taxon>Agaricomycotina</taxon>
        <taxon>Agaricomycetes</taxon>
        <taxon>Polyporales</taxon>
        <taxon>Phanerochaetaceae</taxon>
        <taxon>Phlebiopsis</taxon>
    </lineage>
</organism>
<comment type="cofactor">
    <cofactor evidence="1">
        <name>thiamine diphosphate</name>
        <dbReference type="ChEBI" id="CHEBI:58937"/>
    </cofactor>
</comment>
<dbReference type="Gene3D" id="3.40.50.12470">
    <property type="match status" value="1"/>
</dbReference>
<evidence type="ECO:0000256" key="3">
    <source>
        <dbReference type="ARBA" id="ARBA00023002"/>
    </source>
</evidence>
<name>A0A0C3PDG7_PHLG1</name>
<dbReference type="InterPro" id="IPR042179">
    <property type="entry name" value="KGD_C_sf"/>
</dbReference>
<dbReference type="PIRSF" id="PIRSF000157">
    <property type="entry name" value="Oxoglu_dh_E1"/>
    <property type="match status" value="1"/>
</dbReference>
<dbReference type="Gene3D" id="3.40.50.970">
    <property type="match status" value="1"/>
</dbReference>
<dbReference type="GO" id="GO:0016624">
    <property type="term" value="F:oxidoreductase activity, acting on the aldehyde or oxo group of donors, disulfide as acceptor"/>
    <property type="evidence" value="ECO:0007669"/>
    <property type="project" value="InterPro"/>
</dbReference>
<dbReference type="Proteomes" id="UP000053257">
    <property type="component" value="Unassembled WGS sequence"/>
</dbReference>
<dbReference type="NCBIfam" id="NF006914">
    <property type="entry name" value="PRK09404.1"/>
    <property type="match status" value="1"/>
</dbReference>